<feature type="compositionally biased region" description="Basic and acidic residues" evidence="1">
    <location>
        <begin position="179"/>
        <end position="191"/>
    </location>
</feature>
<evidence type="ECO:0000313" key="2">
    <source>
        <dbReference type="EMBL" id="KAK8405407.1"/>
    </source>
</evidence>
<name>A0AAW0V447_SCYPA</name>
<reference evidence="2 3" key="1">
    <citation type="submission" date="2023-03" db="EMBL/GenBank/DDBJ databases">
        <title>High-quality genome of Scylla paramamosain provides insights in environmental adaptation.</title>
        <authorList>
            <person name="Zhang L."/>
        </authorList>
    </citation>
    <scope>NUCLEOTIDE SEQUENCE [LARGE SCALE GENOMIC DNA]</scope>
    <source>
        <strain evidence="2">LZ_2023a</strain>
        <tissue evidence="2">Muscle</tissue>
    </source>
</reference>
<keyword evidence="3" id="KW-1185">Reference proteome</keyword>
<sequence>MYSCNLTAFLTVTRQPPTVDTFEDLQKSHLSVFGLGPYYGNLMRASDSSVMQDLAKRFVSLNTGVETWILEGRGAYMSSSNVVKYDAARLNAAYGRPVVTVMKESKANEETVTEFTENPKVETAENVEYNLTPAAPTEEHFQSEEATSHTSSPNLSPESEDVSQPDSNEGSTTETSRTPQEEEKEVVKEVEKDDEETVEEEEEKQENRHSSPG</sequence>
<dbReference type="EMBL" id="JARAKH010000003">
    <property type="protein sequence ID" value="KAK8405407.1"/>
    <property type="molecule type" value="Genomic_DNA"/>
</dbReference>
<feature type="compositionally biased region" description="Polar residues" evidence="1">
    <location>
        <begin position="148"/>
        <end position="157"/>
    </location>
</feature>
<feature type="compositionally biased region" description="Acidic residues" evidence="1">
    <location>
        <begin position="192"/>
        <end position="204"/>
    </location>
</feature>
<feature type="region of interest" description="Disordered" evidence="1">
    <location>
        <begin position="138"/>
        <end position="213"/>
    </location>
</feature>
<evidence type="ECO:0000313" key="3">
    <source>
        <dbReference type="Proteomes" id="UP001487740"/>
    </source>
</evidence>
<feature type="compositionally biased region" description="Basic and acidic residues" evidence="1">
    <location>
        <begin position="138"/>
        <end position="147"/>
    </location>
</feature>
<feature type="compositionally biased region" description="Polar residues" evidence="1">
    <location>
        <begin position="164"/>
        <end position="178"/>
    </location>
</feature>
<gene>
    <name evidence="2" type="ORF">O3P69_001746</name>
</gene>
<proteinExistence type="predicted"/>
<protein>
    <submittedName>
        <fullName evidence="2">Uncharacterized protein</fullName>
    </submittedName>
</protein>
<comment type="caution">
    <text evidence="2">The sequence shown here is derived from an EMBL/GenBank/DDBJ whole genome shotgun (WGS) entry which is preliminary data.</text>
</comment>
<organism evidence="2 3">
    <name type="scientific">Scylla paramamosain</name>
    <name type="common">Mud crab</name>
    <dbReference type="NCBI Taxonomy" id="85552"/>
    <lineage>
        <taxon>Eukaryota</taxon>
        <taxon>Metazoa</taxon>
        <taxon>Ecdysozoa</taxon>
        <taxon>Arthropoda</taxon>
        <taxon>Crustacea</taxon>
        <taxon>Multicrustacea</taxon>
        <taxon>Malacostraca</taxon>
        <taxon>Eumalacostraca</taxon>
        <taxon>Eucarida</taxon>
        <taxon>Decapoda</taxon>
        <taxon>Pleocyemata</taxon>
        <taxon>Brachyura</taxon>
        <taxon>Eubrachyura</taxon>
        <taxon>Portunoidea</taxon>
        <taxon>Portunidae</taxon>
        <taxon>Portuninae</taxon>
        <taxon>Scylla</taxon>
    </lineage>
</organism>
<accession>A0AAW0V447</accession>
<feature type="region of interest" description="Disordered" evidence="1">
    <location>
        <begin position="106"/>
        <end position="126"/>
    </location>
</feature>
<dbReference type="AlphaFoldDB" id="A0AAW0V447"/>
<evidence type="ECO:0000256" key="1">
    <source>
        <dbReference type="SAM" id="MobiDB-lite"/>
    </source>
</evidence>
<dbReference type="Proteomes" id="UP001487740">
    <property type="component" value="Unassembled WGS sequence"/>
</dbReference>